<dbReference type="PANTHER" id="PTHR10272:SF0">
    <property type="entry name" value="PLATELET-ACTIVATING FACTOR ACETYLHYDROLASE"/>
    <property type="match status" value="1"/>
</dbReference>
<feature type="domain" description="AB hydrolase-1" evidence="4">
    <location>
        <begin position="72"/>
        <end position="294"/>
    </location>
</feature>
<comment type="caution">
    <text evidence="5">The sequence shown here is derived from an EMBL/GenBank/DDBJ whole genome shotgun (WGS) entry which is preliminary data.</text>
</comment>
<dbReference type="InterPro" id="IPR029058">
    <property type="entry name" value="AB_hydrolase_fold"/>
</dbReference>
<keyword evidence="1 5" id="KW-0378">Hydrolase</keyword>
<dbReference type="Gene3D" id="3.40.50.1820">
    <property type="entry name" value="alpha/beta hydrolase"/>
    <property type="match status" value="1"/>
</dbReference>
<organism evidence="5 6">
    <name type="scientific">Endobacterium cereale</name>
    <dbReference type="NCBI Taxonomy" id="2663029"/>
    <lineage>
        <taxon>Bacteria</taxon>
        <taxon>Pseudomonadati</taxon>
        <taxon>Pseudomonadota</taxon>
        <taxon>Alphaproteobacteria</taxon>
        <taxon>Hyphomicrobiales</taxon>
        <taxon>Rhizobiaceae</taxon>
        <taxon>Endobacterium</taxon>
    </lineage>
</organism>
<keyword evidence="6" id="KW-1185">Reference proteome</keyword>
<dbReference type="GO" id="GO:0016042">
    <property type="term" value="P:lipid catabolic process"/>
    <property type="evidence" value="ECO:0007669"/>
    <property type="project" value="UniProtKB-KW"/>
</dbReference>
<dbReference type="AlphaFoldDB" id="A0A6A8A1P8"/>
<dbReference type="InterPro" id="IPR016986">
    <property type="entry name" value="UCP031982_abhydr"/>
</dbReference>
<evidence type="ECO:0000259" key="4">
    <source>
        <dbReference type="Pfam" id="PF12697"/>
    </source>
</evidence>
<evidence type="ECO:0000256" key="2">
    <source>
        <dbReference type="ARBA" id="ARBA00022963"/>
    </source>
</evidence>
<dbReference type="PIRSF" id="PIRSF031982">
    <property type="entry name" value="UCP031982_abhydr"/>
    <property type="match status" value="1"/>
</dbReference>
<gene>
    <name evidence="5" type="ORF">GAO09_00495</name>
</gene>
<protein>
    <submittedName>
        <fullName evidence="5">Dienelactone hydrolase</fullName>
    </submittedName>
</protein>
<keyword evidence="3" id="KW-0443">Lipid metabolism</keyword>
<evidence type="ECO:0000313" key="6">
    <source>
        <dbReference type="Proteomes" id="UP000435138"/>
    </source>
</evidence>
<dbReference type="Pfam" id="PF12697">
    <property type="entry name" value="Abhydrolase_6"/>
    <property type="match status" value="1"/>
</dbReference>
<evidence type="ECO:0000256" key="3">
    <source>
        <dbReference type="ARBA" id="ARBA00023098"/>
    </source>
</evidence>
<dbReference type="GO" id="GO:0003847">
    <property type="term" value="F:1-alkyl-2-acetylglycerophosphocholine esterase activity"/>
    <property type="evidence" value="ECO:0007669"/>
    <property type="project" value="TreeGrafter"/>
</dbReference>
<proteinExistence type="predicted"/>
<sequence length="323" mass="34323">MLTPELALCKDVPPSSYTAGISRMSVADEDGAFDTMIWYPTAGPETPWSAGPFTLAATRDADIASGQRFPIVLLSHGSGGSPMGHRELSASLARRGFVVVSPVHVGDASGHPRFKPQLKILKARPRQAAAALNAILTDRRFAVHLDGDRVAVIGYSAGGYTALAISGARPDLQLASTYCSGDGREDVGACGPVRSGPPPATTLPDIWPPPTVPQIKALVLMDPLSMLFDRSGLASVTMPALLFRPRNDAYLRATGNALGLARNFPSVPEQIVVPGSHFVFIDPCPAELMQEAAAVCRDEDGVDRVKIHRDIESDIAAFLHQNL</sequence>
<evidence type="ECO:0000313" key="5">
    <source>
        <dbReference type="EMBL" id="MQY44553.1"/>
    </source>
</evidence>
<dbReference type="InterPro" id="IPR000073">
    <property type="entry name" value="AB_hydrolase_1"/>
</dbReference>
<dbReference type="EMBL" id="WIXI01000022">
    <property type="protein sequence ID" value="MQY44553.1"/>
    <property type="molecule type" value="Genomic_DNA"/>
</dbReference>
<reference evidence="5 6" key="1">
    <citation type="submission" date="2019-11" db="EMBL/GenBank/DDBJ databases">
        <title>Genome analysis of Rhizobacterium cereale a novel genus and species isolated from maize roots in North Spain.</title>
        <authorList>
            <person name="Menendez E."/>
            <person name="Flores-Felix J.D."/>
            <person name="Ramirez-Bahena M.-H."/>
            <person name="Igual J.M."/>
            <person name="Garcia-Fraile P."/>
            <person name="Peix A."/>
            <person name="Velazquez E."/>
        </authorList>
    </citation>
    <scope>NUCLEOTIDE SEQUENCE [LARGE SCALE GENOMIC DNA]</scope>
    <source>
        <strain evidence="5 6">RZME27</strain>
    </source>
</reference>
<keyword evidence="2" id="KW-0442">Lipid degradation</keyword>
<dbReference type="SUPFAM" id="SSF53474">
    <property type="entry name" value="alpha/beta-Hydrolases"/>
    <property type="match status" value="1"/>
</dbReference>
<accession>A0A6A8A1P8</accession>
<name>A0A6A8A1P8_9HYPH</name>
<dbReference type="PANTHER" id="PTHR10272">
    <property type="entry name" value="PLATELET-ACTIVATING FACTOR ACETYLHYDROLASE"/>
    <property type="match status" value="1"/>
</dbReference>
<evidence type="ECO:0000256" key="1">
    <source>
        <dbReference type="ARBA" id="ARBA00022801"/>
    </source>
</evidence>
<dbReference type="Proteomes" id="UP000435138">
    <property type="component" value="Unassembled WGS sequence"/>
</dbReference>